<dbReference type="AlphaFoldDB" id="A0AAV4RNF9"/>
<dbReference type="Pfam" id="PF12662">
    <property type="entry name" value="cEGF"/>
    <property type="match status" value="3"/>
</dbReference>
<dbReference type="InterPro" id="IPR011641">
    <property type="entry name" value="Tyr-kin_ephrin_A/B_rcpt-like"/>
</dbReference>
<dbReference type="Gene3D" id="2.10.50.10">
    <property type="entry name" value="Tumor Necrosis Factor Receptor, subunit A, domain 2"/>
    <property type="match status" value="2"/>
</dbReference>
<dbReference type="CDD" id="cd00054">
    <property type="entry name" value="EGF_CA"/>
    <property type="match status" value="3"/>
</dbReference>
<dbReference type="PROSITE" id="PS01186">
    <property type="entry name" value="EGF_2"/>
    <property type="match status" value="7"/>
</dbReference>
<dbReference type="FunFam" id="2.10.25.10:FF:000119">
    <property type="entry name" value="vitamin K-dependent protein S"/>
    <property type="match status" value="1"/>
</dbReference>
<dbReference type="SUPFAM" id="SSF57535">
    <property type="entry name" value="Complement control module/SCR domain"/>
    <property type="match status" value="2"/>
</dbReference>
<keyword evidence="2" id="KW-0732">Signal</keyword>
<dbReference type="PROSITE" id="PS50026">
    <property type="entry name" value="EGF_3"/>
    <property type="match status" value="4"/>
</dbReference>
<keyword evidence="4 6" id="KW-1015">Disulfide bond</keyword>
<dbReference type="PANTHER" id="PTHR24034">
    <property type="entry name" value="EGF-LIKE DOMAIN-CONTAINING PROTEIN"/>
    <property type="match status" value="1"/>
</dbReference>
<dbReference type="InterPro" id="IPR050751">
    <property type="entry name" value="ECM_structural_protein"/>
</dbReference>
<feature type="disulfide bond" evidence="6">
    <location>
        <begin position="416"/>
        <end position="426"/>
    </location>
</feature>
<dbReference type="SUPFAM" id="SSF57196">
    <property type="entry name" value="EGF/Laminin"/>
    <property type="match status" value="2"/>
</dbReference>
<dbReference type="FunFam" id="2.10.25.10:FF:000240">
    <property type="entry name" value="Vitamin K-dependent protein S"/>
    <property type="match status" value="1"/>
</dbReference>
<dbReference type="PROSITE" id="PS50923">
    <property type="entry name" value="SUSHI"/>
    <property type="match status" value="2"/>
</dbReference>
<dbReference type="SUPFAM" id="SSF57184">
    <property type="entry name" value="Growth factor receptor domain"/>
    <property type="match status" value="4"/>
</dbReference>
<keyword evidence="1 6" id="KW-0245">EGF-like domain</keyword>
<dbReference type="EMBL" id="BPLR01008089">
    <property type="protein sequence ID" value="GIY22007.1"/>
    <property type="molecule type" value="Genomic_DNA"/>
</dbReference>
<keyword evidence="12" id="KW-1185">Reference proteome</keyword>
<comment type="caution">
    <text evidence="11">The sequence shown here is derived from an EMBL/GenBank/DDBJ whole genome shotgun (WGS) entry which is preliminary data.</text>
</comment>
<dbReference type="InterPro" id="IPR013032">
    <property type="entry name" value="EGF-like_CS"/>
</dbReference>
<feature type="domain" description="HYR" evidence="9">
    <location>
        <begin position="941"/>
        <end position="1022"/>
    </location>
</feature>
<evidence type="ECO:0000259" key="9">
    <source>
        <dbReference type="PROSITE" id="PS50825"/>
    </source>
</evidence>
<keyword evidence="7" id="KW-0768">Sushi</keyword>
<feature type="domain" description="EGF-like" evidence="8">
    <location>
        <begin position="221"/>
        <end position="260"/>
    </location>
</feature>
<dbReference type="FunFam" id="2.10.25.10:FF:000037">
    <property type="entry name" value="Signal peptide, CUB domain and EGF-like domain-containing 2"/>
    <property type="match status" value="3"/>
</dbReference>
<evidence type="ECO:0000256" key="5">
    <source>
        <dbReference type="ARBA" id="ARBA00023180"/>
    </source>
</evidence>
<dbReference type="Gene3D" id="2.10.25.10">
    <property type="entry name" value="Laminin"/>
    <property type="match status" value="12"/>
</dbReference>
<evidence type="ECO:0000256" key="1">
    <source>
        <dbReference type="ARBA" id="ARBA00022536"/>
    </source>
</evidence>
<comment type="caution">
    <text evidence="6">Lacks conserved residue(s) required for the propagation of feature annotation.</text>
</comment>
<dbReference type="PROSITE" id="PS01187">
    <property type="entry name" value="EGF_CA"/>
    <property type="match status" value="3"/>
</dbReference>
<dbReference type="Pfam" id="PF07699">
    <property type="entry name" value="Ephrin_rec_like"/>
    <property type="match status" value="1"/>
</dbReference>
<dbReference type="GO" id="GO:0005509">
    <property type="term" value="F:calcium ion binding"/>
    <property type="evidence" value="ECO:0007669"/>
    <property type="project" value="InterPro"/>
</dbReference>
<dbReference type="SMART" id="SM00032">
    <property type="entry name" value="CCP"/>
    <property type="match status" value="3"/>
</dbReference>
<dbReference type="Proteomes" id="UP001054945">
    <property type="component" value="Unassembled WGS sequence"/>
</dbReference>
<dbReference type="InterPro" id="IPR000152">
    <property type="entry name" value="EGF-type_Asp/Asn_hydroxyl_site"/>
</dbReference>
<keyword evidence="3" id="KW-0677">Repeat</keyword>
<dbReference type="InterPro" id="IPR035976">
    <property type="entry name" value="Sushi/SCR/CCP_sf"/>
</dbReference>
<organism evidence="11 12">
    <name type="scientific">Caerostris extrusa</name>
    <name type="common">Bark spider</name>
    <name type="synonym">Caerostris bankana</name>
    <dbReference type="NCBI Taxonomy" id="172846"/>
    <lineage>
        <taxon>Eukaryota</taxon>
        <taxon>Metazoa</taxon>
        <taxon>Ecdysozoa</taxon>
        <taxon>Arthropoda</taxon>
        <taxon>Chelicerata</taxon>
        <taxon>Arachnida</taxon>
        <taxon>Araneae</taxon>
        <taxon>Araneomorphae</taxon>
        <taxon>Entelegynae</taxon>
        <taxon>Araneoidea</taxon>
        <taxon>Araneidae</taxon>
        <taxon>Caerostris</taxon>
    </lineage>
</organism>
<name>A0AAV4RNF9_CAEEX</name>
<dbReference type="Pfam" id="PF14670">
    <property type="entry name" value="FXa_inhibition"/>
    <property type="match status" value="3"/>
</dbReference>
<dbReference type="Pfam" id="PF02494">
    <property type="entry name" value="HYR"/>
    <property type="match status" value="1"/>
</dbReference>
<dbReference type="PANTHER" id="PTHR24034:SF89">
    <property type="entry name" value="COMPLEMENT COMPONENT C1Q RECEPTOR"/>
    <property type="match status" value="1"/>
</dbReference>
<dbReference type="FunFam" id="2.10.25.10:FF:000038">
    <property type="entry name" value="Fibrillin 2"/>
    <property type="match status" value="3"/>
</dbReference>
<evidence type="ECO:0000256" key="3">
    <source>
        <dbReference type="ARBA" id="ARBA00022737"/>
    </source>
</evidence>
<dbReference type="SMART" id="SM01411">
    <property type="entry name" value="Ephrin_rec_like"/>
    <property type="match status" value="2"/>
</dbReference>
<feature type="domain" description="Sushi" evidence="10">
    <location>
        <begin position="734"/>
        <end position="798"/>
    </location>
</feature>
<proteinExistence type="predicted"/>
<dbReference type="InterPro" id="IPR026823">
    <property type="entry name" value="cEGF"/>
</dbReference>
<dbReference type="CDD" id="cd00033">
    <property type="entry name" value="CCP"/>
    <property type="match status" value="2"/>
</dbReference>
<dbReference type="InterPro" id="IPR049883">
    <property type="entry name" value="NOTCH1_EGF-like"/>
</dbReference>
<dbReference type="PROSITE" id="PS50825">
    <property type="entry name" value="HYR"/>
    <property type="match status" value="1"/>
</dbReference>
<dbReference type="InterPro" id="IPR009030">
    <property type="entry name" value="Growth_fac_rcpt_cys_sf"/>
</dbReference>
<feature type="disulfide bond" evidence="6">
    <location>
        <begin position="134"/>
        <end position="144"/>
    </location>
</feature>
<evidence type="ECO:0000256" key="7">
    <source>
        <dbReference type="PROSITE-ProRule" id="PRU00302"/>
    </source>
</evidence>
<evidence type="ECO:0000259" key="10">
    <source>
        <dbReference type="PROSITE" id="PS50923"/>
    </source>
</evidence>
<keyword evidence="5" id="KW-0325">Glycoprotein</keyword>
<gene>
    <name evidence="11" type="primary">Svep1_15</name>
    <name evidence="11" type="ORF">CEXT_321191</name>
</gene>
<feature type="domain" description="Sushi" evidence="10">
    <location>
        <begin position="799"/>
        <end position="862"/>
    </location>
</feature>
<evidence type="ECO:0000259" key="8">
    <source>
        <dbReference type="PROSITE" id="PS50026"/>
    </source>
</evidence>
<dbReference type="InterPro" id="IPR018097">
    <property type="entry name" value="EGF_Ca-bd_CS"/>
</dbReference>
<evidence type="ECO:0000313" key="11">
    <source>
        <dbReference type="EMBL" id="GIY22007.1"/>
    </source>
</evidence>
<evidence type="ECO:0000256" key="6">
    <source>
        <dbReference type="PROSITE-ProRule" id="PRU00076"/>
    </source>
</evidence>
<dbReference type="Pfam" id="PF07645">
    <property type="entry name" value="EGF_CA"/>
    <property type="match status" value="2"/>
</dbReference>
<dbReference type="InterPro" id="IPR000436">
    <property type="entry name" value="Sushi_SCR_CCP_dom"/>
</dbReference>
<feature type="domain" description="EGF-like" evidence="8">
    <location>
        <begin position="502"/>
        <end position="542"/>
    </location>
</feature>
<feature type="domain" description="EGF-like" evidence="8">
    <location>
        <begin position="130"/>
        <end position="168"/>
    </location>
</feature>
<dbReference type="Pfam" id="PF00084">
    <property type="entry name" value="Sushi"/>
    <property type="match status" value="2"/>
</dbReference>
<evidence type="ECO:0000256" key="4">
    <source>
        <dbReference type="ARBA" id="ARBA00023157"/>
    </source>
</evidence>
<dbReference type="SMART" id="SM00179">
    <property type="entry name" value="EGF_CA"/>
    <property type="match status" value="9"/>
</dbReference>
<sequence length="1102" mass="121935">MHKILLTIQIQYRTAQQEVLSSQVSYISNEFTLPLILETRRTCAHRNGFCSQICSEDEHRGVQCSCREGFKLLWDKITCDEVSASTYSRPRSCADSNGFCSQVCRNVNHGVRCSCRTGFQLLSDKRTCVDIDECSSGAFECFRCVNTPGSYECLCPEGFRSISAIQCESCRKNSYKSVTDAFCIDCPSDSQTVGEGKTSIRDCICNSGFTGNPALGIPCKDIDECKRNTHYCQQECRNSIGSYTCACRQGFKLIDRYQCEEIAEPVDSRSTVQLSCADHNGLCSHVCSDEEFGGVRCSCPEGFRLLWNNRTCEEISISNEFTLPLILETRRTCAHRNGFCSQTCSEDEHWGVQCSCREGFKLLWDKITLRRPLTCADSNGFCSQDCSNLKSGVRCSCRRGFQLLSDKRTCVDIDECSSGEFECFRCVNTPGSYECLCPEGFVARAIQCEKVIVPTDSRPTVPRSCADSNGFCSHVCRKWHSGIQCSCPEGFRLLPDRRTCVDVDECANSVLNKCDHDCHNTEGGYSCSCRAGYISYDGFKCEGCRKNSYKSVTDASCIDCPSDSQTDGVGKTSVRDCICYPGFTGNPARGIPCKDINECAALDNFGCSDNCLNVPGSAICTCFPGFQLQEDQKTCSDIDECSIKNGGCDGVCHNTVGNFTCSCDEGYVPSEVDRYSCVDVDECKENNGGCVDICENFQGGYQCLCSEGYHAHPDGKSCIAIHCPKVYVPHHSSLRCKDSPRSNRTVYRSGIVPEDIQFPVGALCKVKCDKGYDLHPSSHPIICQNNGKWNATPPECQVLQCPPLLPPEHGDVYPPSCKDGTVQVKEKCIFTCLQGFRITGQEVFTCNNNLKWDVKNGTQCLPETDAFIVCSEDITVELMPNETSAEIFLIPPKSNIEPILVRPDWISLDRVNFFPAEETKVMFYVEDSYNKAECNISVFVIDKEPPFFLDCPETLSVTGSGSQGTVVDWQEPIADDNVGIASITKTLEPNSTLYSGIHLVQYVARDFAGNMGMCSFEINITSEGCSELADPLNGEANCFEWTSGMICTPLCDLNFTRPPEEPEFYTCEDSGSWTPSDFISPCLPESLLHLEQTGNFTDAVNE</sequence>
<dbReference type="PROSITE" id="PS00010">
    <property type="entry name" value="ASX_HYDROXYL"/>
    <property type="match status" value="5"/>
</dbReference>
<dbReference type="SMART" id="SM00181">
    <property type="entry name" value="EGF"/>
    <property type="match status" value="13"/>
</dbReference>
<dbReference type="InterPro" id="IPR001881">
    <property type="entry name" value="EGF-like_Ca-bd_dom"/>
</dbReference>
<accession>A0AAV4RNF9</accession>
<dbReference type="InterPro" id="IPR000742">
    <property type="entry name" value="EGF"/>
</dbReference>
<evidence type="ECO:0000256" key="2">
    <source>
        <dbReference type="ARBA" id="ARBA00022729"/>
    </source>
</evidence>
<dbReference type="InterPro" id="IPR003410">
    <property type="entry name" value="HYR_dom"/>
</dbReference>
<dbReference type="Pfam" id="PF12661">
    <property type="entry name" value="hEGF"/>
    <property type="match status" value="2"/>
</dbReference>
<dbReference type="Gene3D" id="2.10.70.10">
    <property type="entry name" value="Complement Module, domain 1"/>
    <property type="match status" value="2"/>
</dbReference>
<protein>
    <submittedName>
        <fullName evidence="11">Sushi, von Willebrand factor type A, EGF and pentraxin domain-containing protein 1</fullName>
    </submittedName>
</protein>
<evidence type="ECO:0000313" key="12">
    <source>
        <dbReference type="Proteomes" id="UP001054945"/>
    </source>
</evidence>
<reference evidence="11 12" key="1">
    <citation type="submission" date="2021-06" db="EMBL/GenBank/DDBJ databases">
        <title>Caerostris extrusa draft genome.</title>
        <authorList>
            <person name="Kono N."/>
            <person name="Arakawa K."/>
        </authorList>
    </citation>
    <scope>NUCLEOTIDE SEQUENCE [LARGE SCALE GENOMIC DNA]</scope>
</reference>
<feature type="domain" description="EGF-like" evidence="8">
    <location>
        <begin position="412"/>
        <end position="449"/>
    </location>
</feature>